<dbReference type="RefSeq" id="WP_163762356.1">
    <property type="nucleotide sequence ID" value="NZ_BLKY01000001.1"/>
</dbReference>
<protein>
    <recommendedName>
        <fullName evidence="2">UspA domain-containing protein</fullName>
    </recommendedName>
</protein>
<dbReference type="InterPro" id="IPR006015">
    <property type="entry name" value="Universal_stress_UspA"/>
</dbReference>
<dbReference type="InterPro" id="IPR014729">
    <property type="entry name" value="Rossmann-like_a/b/a_fold"/>
</dbReference>
<dbReference type="InterPro" id="IPR006016">
    <property type="entry name" value="UspA"/>
</dbReference>
<dbReference type="SUPFAM" id="SSF52402">
    <property type="entry name" value="Adenine nucleotide alpha hydrolases-like"/>
    <property type="match status" value="1"/>
</dbReference>
<comment type="caution">
    <text evidence="3">The sequence shown here is derived from an EMBL/GenBank/DDBJ whole genome shotgun (WGS) entry which is preliminary data.</text>
</comment>
<name>A0A7I9YC76_MYCAL</name>
<reference evidence="3 4" key="1">
    <citation type="journal article" date="2019" name="Emerg. Microbes Infect.">
        <title>Comprehensive subspecies identification of 175 nontuberculous mycobacteria species based on 7547 genomic profiles.</title>
        <authorList>
            <person name="Matsumoto Y."/>
            <person name="Kinjo T."/>
            <person name="Motooka D."/>
            <person name="Nabeya D."/>
            <person name="Jung N."/>
            <person name="Uechi K."/>
            <person name="Horii T."/>
            <person name="Iida T."/>
            <person name="Fujita J."/>
            <person name="Nakamura S."/>
        </authorList>
    </citation>
    <scope>NUCLEOTIDE SEQUENCE [LARGE SCALE GENOMIC DNA]</scope>
    <source>
        <strain evidence="3 4">JCM 30723</strain>
    </source>
</reference>
<dbReference type="PANTHER" id="PTHR46268:SF6">
    <property type="entry name" value="UNIVERSAL STRESS PROTEIN UP12"/>
    <property type="match status" value="1"/>
</dbReference>
<dbReference type="EMBL" id="BLKY01000001">
    <property type="protein sequence ID" value="GFG86214.1"/>
    <property type="molecule type" value="Genomic_DNA"/>
</dbReference>
<evidence type="ECO:0000313" key="4">
    <source>
        <dbReference type="Proteomes" id="UP000465305"/>
    </source>
</evidence>
<evidence type="ECO:0000256" key="1">
    <source>
        <dbReference type="ARBA" id="ARBA00008791"/>
    </source>
</evidence>
<evidence type="ECO:0000259" key="2">
    <source>
        <dbReference type="Pfam" id="PF00582"/>
    </source>
</evidence>
<dbReference type="Pfam" id="PF00582">
    <property type="entry name" value="Usp"/>
    <property type="match status" value="1"/>
</dbReference>
<dbReference type="Gene3D" id="3.40.50.620">
    <property type="entry name" value="HUPs"/>
    <property type="match status" value="1"/>
</dbReference>
<organism evidence="3 4">
    <name type="scientific">Mycolicibacter algericus</name>
    <name type="common">Mycobacterium algericum</name>
    <dbReference type="NCBI Taxonomy" id="1288388"/>
    <lineage>
        <taxon>Bacteria</taxon>
        <taxon>Bacillati</taxon>
        <taxon>Actinomycetota</taxon>
        <taxon>Actinomycetes</taxon>
        <taxon>Mycobacteriales</taxon>
        <taxon>Mycobacteriaceae</taxon>
        <taxon>Mycolicibacter</taxon>
    </lineage>
</organism>
<evidence type="ECO:0000313" key="3">
    <source>
        <dbReference type="EMBL" id="GFG86214.1"/>
    </source>
</evidence>
<dbReference type="PANTHER" id="PTHR46268">
    <property type="entry name" value="STRESS RESPONSE PROTEIN NHAX"/>
    <property type="match status" value="1"/>
</dbReference>
<accession>A0A7I9YC76</accession>
<feature type="domain" description="UspA" evidence="2">
    <location>
        <begin position="10"/>
        <end position="147"/>
    </location>
</feature>
<sequence length="169" mass="18510">MARDAESAGVVVGIDGSATSRIAVHWAAREAERRGLPLTLVHAASTELSPRVARWMVFGQHELPHRRVQRIIDDAVDIAGDSARHDGPTQVNPKLVFTDPIDTLVEMSRKAELVVVGSRRRRRLWHALTGSVGSALTERSRCPVAVIEDQAPRMPHPGHAPTRTSVTGW</sequence>
<dbReference type="Proteomes" id="UP000465305">
    <property type="component" value="Unassembled WGS sequence"/>
</dbReference>
<dbReference type="PRINTS" id="PR01438">
    <property type="entry name" value="UNVRSLSTRESS"/>
</dbReference>
<dbReference type="AlphaFoldDB" id="A0A7I9YC76"/>
<proteinExistence type="inferred from homology"/>
<comment type="similarity">
    <text evidence="1">Belongs to the universal stress protein A family.</text>
</comment>
<gene>
    <name evidence="3" type="ORF">MALGJ_28900</name>
</gene>